<protein>
    <recommendedName>
        <fullName evidence="3">SnoaL-like domain-containing protein</fullName>
    </recommendedName>
</protein>
<dbReference type="Proteomes" id="UP001203297">
    <property type="component" value="Unassembled WGS sequence"/>
</dbReference>
<keyword evidence="2" id="KW-1185">Reference proteome</keyword>
<feature type="non-terminal residue" evidence="1">
    <location>
        <position position="198"/>
    </location>
</feature>
<sequence length="198" mass="21698">YVKTDSLISSGAVSSAFSAPHHDLLGTDAKAGDEKETKLSSSLPRRLHITMTSANVSPQLSVVHQFYEAISGWKFDVLEAVFADDYRHTTLPASANDPPKNKAQGIAYAKAVGTALGYVPVKYEIFKYNEAPESIWVHSRLYNDHPDGPHFSNESIFIFTLSSGSHIQITSIQNYRHQADRGCPGCCCCCCLTLITSK</sequence>
<dbReference type="SUPFAM" id="SSF54427">
    <property type="entry name" value="NTF2-like"/>
    <property type="match status" value="1"/>
</dbReference>
<accession>A0AAD4M8E9</accession>
<evidence type="ECO:0000313" key="1">
    <source>
        <dbReference type="EMBL" id="KAI0305199.1"/>
    </source>
</evidence>
<organism evidence="1 2">
    <name type="scientific">Multifurca ochricompacta</name>
    <dbReference type="NCBI Taxonomy" id="376703"/>
    <lineage>
        <taxon>Eukaryota</taxon>
        <taxon>Fungi</taxon>
        <taxon>Dikarya</taxon>
        <taxon>Basidiomycota</taxon>
        <taxon>Agaricomycotina</taxon>
        <taxon>Agaricomycetes</taxon>
        <taxon>Russulales</taxon>
        <taxon>Russulaceae</taxon>
        <taxon>Multifurca</taxon>
    </lineage>
</organism>
<dbReference type="Gene3D" id="3.10.450.50">
    <property type="match status" value="1"/>
</dbReference>
<reference evidence="1" key="1">
    <citation type="journal article" date="2022" name="New Phytol.">
        <title>Evolutionary transition to the ectomycorrhizal habit in the genomes of a hyperdiverse lineage of mushroom-forming fungi.</title>
        <authorList>
            <person name="Looney B."/>
            <person name="Miyauchi S."/>
            <person name="Morin E."/>
            <person name="Drula E."/>
            <person name="Courty P.E."/>
            <person name="Kohler A."/>
            <person name="Kuo A."/>
            <person name="LaButti K."/>
            <person name="Pangilinan J."/>
            <person name="Lipzen A."/>
            <person name="Riley R."/>
            <person name="Andreopoulos W."/>
            <person name="He G."/>
            <person name="Johnson J."/>
            <person name="Nolan M."/>
            <person name="Tritt A."/>
            <person name="Barry K.W."/>
            <person name="Grigoriev I.V."/>
            <person name="Nagy L.G."/>
            <person name="Hibbett D."/>
            <person name="Henrissat B."/>
            <person name="Matheny P.B."/>
            <person name="Labbe J."/>
            <person name="Martin F.M."/>
        </authorList>
    </citation>
    <scope>NUCLEOTIDE SEQUENCE</scope>
    <source>
        <strain evidence="1">BPL690</strain>
    </source>
</reference>
<proteinExistence type="predicted"/>
<dbReference type="AlphaFoldDB" id="A0AAD4M8E9"/>
<name>A0AAD4M8E9_9AGAM</name>
<gene>
    <name evidence="1" type="ORF">B0F90DRAFT_1702438</name>
</gene>
<evidence type="ECO:0008006" key="3">
    <source>
        <dbReference type="Google" id="ProtNLM"/>
    </source>
</evidence>
<comment type="caution">
    <text evidence="1">The sequence shown here is derived from an EMBL/GenBank/DDBJ whole genome shotgun (WGS) entry which is preliminary data.</text>
</comment>
<dbReference type="InterPro" id="IPR032710">
    <property type="entry name" value="NTF2-like_dom_sf"/>
</dbReference>
<dbReference type="EMBL" id="WTXG01000006">
    <property type="protein sequence ID" value="KAI0305199.1"/>
    <property type="molecule type" value="Genomic_DNA"/>
</dbReference>
<evidence type="ECO:0000313" key="2">
    <source>
        <dbReference type="Proteomes" id="UP001203297"/>
    </source>
</evidence>